<sequence length="208" mass="23493">MLDLEILSAFFITSILLALVPGPDNLFVLTQSMLQGKKAGFIVVLGLCTGLLFHTFMVVMGVSVLFQTSIIAFTFLKIIGALYLLYLAWQLFKSSNSKIETKKSHLIEYKKLYFKGIFMNITNPKVSLFFLAFLPQFTNINLGNISFQMLVLGILFILSTILVFGLIAFFSEKLAKNFNKSNNFQNILNKFTSFIFVVLAIKLLITKQ</sequence>
<dbReference type="OrthoDB" id="9807053at2"/>
<evidence type="ECO:0000256" key="4">
    <source>
        <dbReference type="ARBA" id="ARBA00022989"/>
    </source>
</evidence>
<evidence type="ECO:0000256" key="5">
    <source>
        <dbReference type="ARBA" id="ARBA00023136"/>
    </source>
</evidence>
<keyword evidence="4 6" id="KW-1133">Transmembrane helix</keyword>
<dbReference type="Proteomes" id="UP000262582">
    <property type="component" value="Chromosome"/>
</dbReference>
<keyword evidence="9" id="KW-1185">Reference proteome</keyword>
<dbReference type="AlphaFoldDB" id="A0A347U7K2"/>
<reference evidence="7 9" key="2">
    <citation type="submission" date="2018-08" db="EMBL/GenBank/DDBJ databases">
        <title>Complete genome of the Arcobacter ellisii type strain LMG 26155.</title>
        <authorList>
            <person name="Miller W.G."/>
            <person name="Yee E."/>
            <person name="Bono J.L."/>
        </authorList>
    </citation>
    <scope>NUCLEOTIDE SEQUENCE [LARGE SCALE GENOMIC DNA]</scope>
    <source>
        <strain evidence="7 9">LMG 26155</strain>
    </source>
</reference>
<feature type="transmembrane region" description="Helical" evidence="6">
    <location>
        <begin position="112"/>
        <end position="133"/>
    </location>
</feature>
<evidence type="ECO:0000256" key="3">
    <source>
        <dbReference type="ARBA" id="ARBA00022692"/>
    </source>
</evidence>
<gene>
    <name evidence="7" type="ORF">AELL_1160</name>
    <name evidence="8" type="ORF">CP962_07330</name>
</gene>
<keyword evidence="5 6" id="KW-0472">Membrane</keyword>
<dbReference type="Pfam" id="PF01810">
    <property type="entry name" value="LysE"/>
    <property type="match status" value="1"/>
</dbReference>
<evidence type="ECO:0000313" key="9">
    <source>
        <dbReference type="Proteomes" id="UP000262582"/>
    </source>
</evidence>
<dbReference type="GO" id="GO:0015171">
    <property type="term" value="F:amino acid transmembrane transporter activity"/>
    <property type="evidence" value="ECO:0007669"/>
    <property type="project" value="TreeGrafter"/>
</dbReference>
<name>A0A347U7K2_9BACT</name>
<evidence type="ECO:0000256" key="6">
    <source>
        <dbReference type="SAM" id="Phobius"/>
    </source>
</evidence>
<proteinExistence type="predicted"/>
<evidence type="ECO:0000313" key="8">
    <source>
        <dbReference type="EMBL" id="RXI30572.1"/>
    </source>
</evidence>
<evidence type="ECO:0000313" key="7">
    <source>
        <dbReference type="EMBL" id="AXX94830.1"/>
    </source>
</evidence>
<evidence type="ECO:0000313" key="10">
    <source>
        <dbReference type="Proteomes" id="UP000290588"/>
    </source>
</evidence>
<dbReference type="RefSeq" id="WP_118917037.1">
    <property type="nucleotide sequence ID" value="NZ_CP032097.1"/>
</dbReference>
<dbReference type="KEGG" id="aell:AELL_1160"/>
<reference evidence="8 10" key="1">
    <citation type="submission" date="2017-09" db="EMBL/GenBank/DDBJ databases">
        <title>Genomics of the genus Arcobacter.</title>
        <authorList>
            <person name="Perez-Cataluna A."/>
            <person name="Figueras M.J."/>
            <person name="Salas-Masso N."/>
        </authorList>
    </citation>
    <scope>NUCLEOTIDE SEQUENCE [LARGE SCALE GENOMIC DNA]</scope>
    <source>
        <strain evidence="8 10">CECT 7837</strain>
    </source>
</reference>
<accession>A0A347U7K2</accession>
<feature type="transmembrane region" description="Helical" evidence="6">
    <location>
        <begin position="41"/>
        <end position="64"/>
    </location>
</feature>
<feature type="transmembrane region" description="Helical" evidence="6">
    <location>
        <begin position="187"/>
        <end position="205"/>
    </location>
</feature>
<dbReference type="EMBL" id="CP032097">
    <property type="protein sequence ID" value="AXX94830.1"/>
    <property type="molecule type" value="Genomic_DNA"/>
</dbReference>
<dbReference type="EMBL" id="NXIG01000006">
    <property type="protein sequence ID" value="RXI30572.1"/>
    <property type="molecule type" value="Genomic_DNA"/>
</dbReference>
<feature type="transmembrane region" description="Helical" evidence="6">
    <location>
        <begin position="6"/>
        <end position="29"/>
    </location>
</feature>
<dbReference type="PANTHER" id="PTHR30086:SF20">
    <property type="entry name" value="ARGININE EXPORTER PROTEIN ARGO-RELATED"/>
    <property type="match status" value="1"/>
</dbReference>
<comment type="subcellular location">
    <subcellularLocation>
        <location evidence="1">Cell membrane</location>
        <topology evidence="1">Multi-pass membrane protein</topology>
    </subcellularLocation>
</comment>
<feature type="transmembrane region" description="Helical" evidence="6">
    <location>
        <begin position="70"/>
        <end position="92"/>
    </location>
</feature>
<feature type="transmembrane region" description="Helical" evidence="6">
    <location>
        <begin position="145"/>
        <end position="167"/>
    </location>
</feature>
<dbReference type="PANTHER" id="PTHR30086">
    <property type="entry name" value="ARGININE EXPORTER PROTEIN ARGO"/>
    <property type="match status" value="1"/>
</dbReference>
<protein>
    <submittedName>
        <fullName evidence="8">Threonine transporter RhtB</fullName>
    </submittedName>
    <submittedName>
        <fullName evidence="7">Transporter, LysE family</fullName>
    </submittedName>
</protein>
<dbReference type="InterPro" id="IPR001123">
    <property type="entry name" value="LeuE-type"/>
</dbReference>
<evidence type="ECO:0000256" key="1">
    <source>
        <dbReference type="ARBA" id="ARBA00004651"/>
    </source>
</evidence>
<keyword evidence="2" id="KW-1003">Cell membrane</keyword>
<dbReference type="Proteomes" id="UP000290588">
    <property type="component" value="Unassembled WGS sequence"/>
</dbReference>
<dbReference type="PIRSF" id="PIRSF006324">
    <property type="entry name" value="LeuE"/>
    <property type="match status" value="1"/>
</dbReference>
<keyword evidence="3 6" id="KW-0812">Transmembrane</keyword>
<dbReference type="GO" id="GO:0005886">
    <property type="term" value="C:plasma membrane"/>
    <property type="evidence" value="ECO:0007669"/>
    <property type="project" value="UniProtKB-SubCell"/>
</dbReference>
<evidence type="ECO:0000256" key="2">
    <source>
        <dbReference type="ARBA" id="ARBA00022475"/>
    </source>
</evidence>
<organism evidence="8 10">
    <name type="scientific">Arcobacter ellisii</name>
    <dbReference type="NCBI Taxonomy" id="913109"/>
    <lineage>
        <taxon>Bacteria</taxon>
        <taxon>Pseudomonadati</taxon>
        <taxon>Campylobacterota</taxon>
        <taxon>Epsilonproteobacteria</taxon>
        <taxon>Campylobacterales</taxon>
        <taxon>Arcobacteraceae</taxon>
        <taxon>Arcobacter</taxon>
    </lineage>
</organism>